<evidence type="ECO:0000256" key="1">
    <source>
        <dbReference type="ARBA" id="ARBA00000847"/>
    </source>
</evidence>
<evidence type="ECO:0000256" key="4">
    <source>
        <dbReference type="ARBA" id="ARBA00016377"/>
    </source>
</evidence>
<dbReference type="GO" id="GO:0016462">
    <property type="term" value="F:pyrophosphatase activity"/>
    <property type="evidence" value="ECO:0007669"/>
    <property type="project" value="UniProtKB-ARBA"/>
</dbReference>
<dbReference type="EMBL" id="RXOC01000014">
    <property type="protein sequence ID" value="RXF67851.1"/>
    <property type="molecule type" value="Genomic_DNA"/>
</dbReference>
<dbReference type="PROSITE" id="PS51462">
    <property type="entry name" value="NUDIX"/>
    <property type="match status" value="1"/>
</dbReference>
<dbReference type="SUPFAM" id="SSF55811">
    <property type="entry name" value="Nudix"/>
    <property type="match status" value="1"/>
</dbReference>
<evidence type="ECO:0000256" key="5">
    <source>
        <dbReference type="ARBA" id="ARBA00022801"/>
    </source>
</evidence>
<dbReference type="AlphaFoldDB" id="A0A4Q0M4H6"/>
<accession>A0A4Q0M4H6</accession>
<dbReference type="RefSeq" id="WP_128770764.1">
    <property type="nucleotide sequence ID" value="NZ_RXOC01000014.1"/>
</dbReference>
<feature type="domain" description="Nudix hydrolase" evidence="9">
    <location>
        <begin position="42"/>
        <end position="171"/>
    </location>
</feature>
<proteinExistence type="inferred from homology"/>
<dbReference type="InterPro" id="IPR015797">
    <property type="entry name" value="NUDIX_hydrolase-like_dom_sf"/>
</dbReference>
<evidence type="ECO:0000256" key="3">
    <source>
        <dbReference type="ARBA" id="ARBA00007275"/>
    </source>
</evidence>
<evidence type="ECO:0000256" key="6">
    <source>
        <dbReference type="ARBA" id="ARBA00032162"/>
    </source>
</evidence>
<dbReference type="PANTHER" id="PTHR11839">
    <property type="entry name" value="UDP/ADP-SUGAR PYROPHOSPHATASE"/>
    <property type="match status" value="1"/>
</dbReference>
<sequence>MSKLKWEKLSSRYLVKEKWATLRVDCCRMPDGTLIDDYYVLEYPDWVNAVAVTDDNEVILIRQYRHAAEEVILEVPGGCIDPGETPEQAVKRELLEETGYAFETLEPMGWVYANPSTSANKTHSYLLTGGKKVQEQHLDGREEIEVLKVSLDELKELVLNNKIPQALHVTAIFNGLVRLGLLK</sequence>
<gene>
    <name evidence="10" type="ORF">EKH83_17525</name>
</gene>
<organism evidence="10 11">
    <name type="scientific">Arcticibacter tournemirensis</name>
    <dbReference type="NCBI Taxonomy" id="699437"/>
    <lineage>
        <taxon>Bacteria</taxon>
        <taxon>Pseudomonadati</taxon>
        <taxon>Bacteroidota</taxon>
        <taxon>Sphingobacteriia</taxon>
        <taxon>Sphingobacteriales</taxon>
        <taxon>Sphingobacteriaceae</taxon>
        <taxon>Arcticibacter</taxon>
    </lineage>
</organism>
<dbReference type="InterPro" id="IPR020476">
    <property type="entry name" value="Nudix_hydrolase"/>
</dbReference>
<comment type="caution">
    <text evidence="10">The sequence shown here is derived from an EMBL/GenBank/DDBJ whole genome shotgun (WGS) entry which is preliminary data.</text>
</comment>
<dbReference type="Gene3D" id="3.90.79.10">
    <property type="entry name" value="Nucleoside Triphosphate Pyrophosphohydrolase"/>
    <property type="match status" value="1"/>
</dbReference>
<reference evidence="10 11" key="1">
    <citation type="submission" date="2018-12" db="EMBL/GenBank/DDBJ databases">
        <title>The Draft Genome Sequence of the Soil Bacterium Pedobacter tournemirensis R1.</title>
        <authorList>
            <person name="He J."/>
        </authorList>
    </citation>
    <scope>NUCLEOTIDE SEQUENCE [LARGE SCALE GENOMIC DNA]</scope>
    <source>
        <strain evidence="10 11">R1</strain>
    </source>
</reference>
<keyword evidence="5 8" id="KW-0378">Hydrolase</keyword>
<dbReference type="InterPro" id="IPR000086">
    <property type="entry name" value="NUDIX_hydrolase_dom"/>
</dbReference>
<dbReference type="GO" id="GO:0005829">
    <property type="term" value="C:cytosol"/>
    <property type="evidence" value="ECO:0007669"/>
    <property type="project" value="TreeGrafter"/>
</dbReference>
<dbReference type="CDD" id="cd03424">
    <property type="entry name" value="NUDIX_ADPRase_Nudt5_UGPPase_Nudt14"/>
    <property type="match status" value="1"/>
</dbReference>
<evidence type="ECO:0000256" key="7">
    <source>
        <dbReference type="ARBA" id="ARBA00032272"/>
    </source>
</evidence>
<dbReference type="PROSITE" id="PS00893">
    <property type="entry name" value="NUDIX_BOX"/>
    <property type="match status" value="1"/>
</dbReference>
<dbReference type="GO" id="GO:0019693">
    <property type="term" value="P:ribose phosphate metabolic process"/>
    <property type="evidence" value="ECO:0007669"/>
    <property type="project" value="TreeGrafter"/>
</dbReference>
<evidence type="ECO:0000256" key="2">
    <source>
        <dbReference type="ARBA" id="ARBA00001946"/>
    </source>
</evidence>
<protein>
    <recommendedName>
        <fullName evidence="4">GDP-mannose pyrophosphatase</fullName>
    </recommendedName>
    <alternativeName>
        <fullName evidence="6">GDP-mannose hydrolase</fullName>
    </alternativeName>
    <alternativeName>
        <fullName evidence="7">GDPMK</fullName>
    </alternativeName>
</protein>
<evidence type="ECO:0000259" key="9">
    <source>
        <dbReference type="PROSITE" id="PS51462"/>
    </source>
</evidence>
<comment type="catalytic activity">
    <reaction evidence="1">
        <text>GDP-alpha-D-mannose + H2O = alpha-D-mannose 1-phosphate + GMP + 2 H(+)</text>
        <dbReference type="Rhea" id="RHEA:27978"/>
        <dbReference type="ChEBI" id="CHEBI:15377"/>
        <dbReference type="ChEBI" id="CHEBI:15378"/>
        <dbReference type="ChEBI" id="CHEBI:57527"/>
        <dbReference type="ChEBI" id="CHEBI:58115"/>
        <dbReference type="ChEBI" id="CHEBI:58409"/>
    </reaction>
</comment>
<dbReference type="Pfam" id="PF00293">
    <property type="entry name" value="NUDIX"/>
    <property type="match status" value="1"/>
</dbReference>
<dbReference type="PANTHER" id="PTHR11839:SF18">
    <property type="entry name" value="NUDIX HYDROLASE DOMAIN-CONTAINING PROTEIN"/>
    <property type="match status" value="1"/>
</dbReference>
<evidence type="ECO:0000256" key="8">
    <source>
        <dbReference type="RuleBase" id="RU003476"/>
    </source>
</evidence>
<comment type="cofactor">
    <cofactor evidence="2">
        <name>Mg(2+)</name>
        <dbReference type="ChEBI" id="CHEBI:18420"/>
    </cofactor>
</comment>
<name>A0A4Q0M4H6_9SPHI</name>
<dbReference type="PRINTS" id="PR00502">
    <property type="entry name" value="NUDIXFAMILY"/>
</dbReference>
<dbReference type="Proteomes" id="UP000290848">
    <property type="component" value="Unassembled WGS sequence"/>
</dbReference>
<evidence type="ECO:0000313" key="10">
    <source>
        <dbReference type="EMBL" id="RXF67851.1"/>
    </source>
</evidence>
<evidence type="ECO:0000313" key="11">
    <source>
        <dbReference type="Proteomes" id="UP000290848"/>
    </source>
</evidence>
<dbReference type="GO" id="GO:0006753">
    <property type="term" value="P:nucleoside phosphate metabolic process"/>
    <property type="evidence" value="ECO:0007669"/>
    <property type="project" value="TreeGrafter"/>
</dbReference>
<dbReference type="InterPro" id="IPR020084">
    <property type="entry name" value="NUDIX_hydrolase_CS"/>
</dbReference>
<comment type="similarity">
    <text evidence="3">Belongs to the Nudix hydrolase family. NudK subfamily.</text>
</comment>